<dbReference type="UniPathway" id="UPA00219"/>
<keyword evidence="4 7" id="KW-0573">Peptidoglycan synthesis</keyword>
<dbReference type="InterPro" id="IPR005490">
    <property type="entry name" value="LD_TPept_cat_dom"/>
</dbReference>
<dbReference type="Pfam" id="PF17964">
    <property type="entry name" value="Big_10"/>
    <property type="match status" value="1"/>
</dbReference>
<keyword evidence="6 7" id="KW-0961">Cell wall biogenesis/degradation</keyword>
<evidence type="ECO:0000256" key="2">
    <source>
        <dbReference type="ARBA" id="ARBA00022679"/>
    </source>
</evidence>
<dbReference type="CDD" id="cd16913">
    <property type="entry name" value="YkuD_like"/>
    <property type="match status" value="1"/>
</dbReference>
<dbReference type="GO" id="GO:0071972">
    <property type="term" value="F:peptidoglycan L,D-transpeptidase activity"/>
    <property type="evidence" value="ECO:0007669"/>
    <property type="project" value="TreeGrafter"/>
</dbReference>
<comment type="caution">
    <text evidence="10">The sequence shown here is derived from an EMBL/GenBank/DDBJ whole genome shotgun (WGS) entry which is preliminary data.</text>
</comment>
<dbReference type="PROSITE" id="PS51257">
    <property type="entry name" value="PROKAR_LIPOPROTEIN"/>
    <property type="match status" value="1"/>
</dbReference>
<dbReference type="RefSeq" id="WP_094406145.1">
    <property type="nucleotide sequence ID" value="NZ_NMVO01000015.1"/>
</dbReference>
<dbReference type="Proteomes" id="UP000215896">
    <property type="component" value="Unassembled WGS sequence"/>
</dbReference>
<dbReference type="GO" id="GO:0008360">
    <property type="term" value="P:regulation of cell shape"/>
    <property type="evidence" value="ECO:0007669"/>
    <property type="project" value="UniProtKB-UniRule"/>
</dbReference>
<feature type="domain" description="L,D-TPase catalytic" evidence="9">
    <location>
        <begin position="266"/>
        <end position="391"/>
    </location>
</feature>
<evidence type="ECO:0000313" key="11">
    <source>
        <dbReference type="Proteomes" id="UP000215896"/>
    </source>
</evidence>
<gene>
    <name evidence="10" type="ORF">CGZ94_15280</name>
</gene>
<feature type="active site" description="Nucleophile" evidence="7">
    <location>
        <position position="367"/>
    </location>
</feature>
<evidence type="ECO:0000313" key="10">
    <source>
        <dbReference type="EMBL" id="OYO11767.1"/>
    </source>
</evidence>
<dbReference type="AlphaFoldDB" id="A0A255G751"/>
<evidence type="ECO:0000256" key="1">
    <source>
        <dbReference type="ARBA" id="ARBA00004752"/>
    </source>
</evidence>
<dbReference type="CDD" id="cd13432">
    <property type="entry name" value="LDT_IgD_like_2"/>
    <property type="match status" value="1"/>
</dbReference>
<accession>A0A255G751</accession>
<feature type="chain" id="PRO_5039124993" description="L,D-TPase catalytic domain-containing protein" evidence="8">
    <location>
        <begin position="29"/>
        <end position="420"/>
    </location>
</feature>
<dbReference type="PANTHER" id="PTHR30582">
    <property type="entry name" value="L,D-TRANSPEPTIDASE"/>
    <property type="match status" value="1"/>
</dbReference>
<dbReference type="SUPFAM" id="SSF141523">
    <property type="entry name" value="L,D-transpeptidase catalytic domain-like"/>
    <property type="match status" value="1"/>
</dbReference>
<reference evidence="10 11" key="1">
    <citation type="submission" date="2017-07" db="EMBL/GenBank/DDBJ databases">
        <title>Draft whole genome sequences of clinical Proprionibacteriaceae strains.</title>
        <authorList>
            <person name="Bernier A.-M."/>
            <person name="Bernard K."/>
            <person name="Domingo M.-C."/>
        </authorList>
    </citation>
    <scope>NUCLEOTIDE SEQUENCE [LARGE SCALE GENOMIC DNA]</scope>
    <source>
        <strain evidence="10 11">NML 030167</strain>
    </source>
</reference>
<dbReference type="Gene3D" id="2.60.40.3780">
    <property type="match status" value="1"/>
</dbReference>
<keyword evidence="11" id="KW-1185">Reference proteome</keyword>
<evidence type="ECO:0000256" key="8">
    <source>
        <dbReference type="SAM" id="SignalP"/>
    </source>
</evidence>
<dbReference type="Gene3D" id="2.60.40.3710">
    <property type="match status" value="1"/>
</dbReference>
<evidence type="ECO:0000259" key="9">
    <source>
        <dbReference type="PROSITE" id="PS52029"/>
    </source>
</evidence>
<feature type="signal peptide" evidence="8">
    <location>
        <begin position="1"/>
        <end position="28"/>
    </location>
</feature>
<comment type="pathway">
    <text evidence="1 7">Cell wall biogenesis; peptidoglycan biosynthesis.</text>
</comment>
<evidence type="ECO:0000256" key="5">
    <source>
        <dbReference type="ARBA" id="ARBA00023315"/>
    </source>
</evidence>
<dbReference type="InterPro" id="IPR050979">
    <property type="entry name" value="LD-transpeptidase"/>
</dbReference>
<evidence type="ECO:0000256" key="3">
    <source>
        <dbReference type="ARBA" id="ARBA00022960"/>
    </source>
</evidence>
<name>A0A255G751_9ACTN</name>
<dbReference type="Gene3D" id="2.40.440.10">
    <property type="entry name" value="L,D-transpeptidase catalytic domain-like"/>
    <property type="match status" value="1"/>
</dbReference>
<organism evidence="10 11">
    <name type="scientific">Enemella evansiae</name>
    <dbReference type="NCBI Taxonomy" id="2016499"/>
    <lineage>
        <taxon>Bacteria</taxon>
        <taxon>Bacillati</taxon>
        <taxon>Actinomycetota</taxon>
        <taxon>Actinomycetes</taxon>
        <taxon>Propionibacteriales</taxon>
        <taxon>Propionibacteriaceae</taxon>
        <taxon>Enemella</taxon>
    </lineage>
</organism>
<keyword evidence="8" id="KW-0732">Signal</keyword>
<keyword evidence="3 7" id="KW-0133">Cell shape</keyword>
<protein>
    <recommendedName>
        <fullName evidence="9">L,D-TPase catalytic domain-containing protein</fullName>
    </recommendedName>
</protein>
<dbReference type="InterPro" id="IPR038063">
    <property type="entry name" value="Transpep_catalytic_dom"/>
</dbReference>
<dbReference type="OrthoDB" id="5242354at2"/>
<dbReference type="GO" id="GO:0018104">
    <property type="term" value="P:peptidoglycan-protein cross-linking"/>
    <property type="evidence" value="ECO:0007669"/>
    <property type="project" value="TreeGrafter"/>
</dbReference>
<proteinExistence type="predicted"/>
<keyword evidence="2" id="KW-0808">Transferase</keyword>
<keyword evidence="5" id="KW-0012">Acyltransferase</keyword>
<evidence type="ECO:0000256" key="7">
    <source>
        <dbReference type="PROSITE-ProRule" id="PRU01373"/>
    </source>
</evidence>
<dbReference type="InterPro" id="IPR041280">
    <property type="entry name" value="Big_10"/>
</dbReference>
<dbReference type="GO" id="GO:0016746">
    <property type="term" value="F:acyltransferase activity"/>
    <property type="evidence" value="ECO:0007669"/>
    <property type="project" value="UniProtKB-KW"/>
</dbReference>
<dbReference type="PANTHER" id="PTHR30582:SF2">
    <property type="entry name" value="L,D-TRANSPEPTIDASE YCIB-RELATED"/>
    <property type="match status" value="1"/>
</dbReference>
<sequence length="420" mass="44011">MRGVGLVGVIGSCLLLVGCSGGASTATAGSTPSAAGNAPAASAAPATAAPSSQAPTAVPTPESGPFALDLNVANGAKGVPVDTLITVTPKFGKVDQVQVSTTASGKSTNPKIGGAVNDQGAWTADSRLDPSASYTVTAKGTGADGSTRTEKATFTTAAVSRANEVFPTLTPVQGGPFGVAQPVVLQFDQPVTNKAEFERNLHVTSVPAQEGSWGWIDDKTVHFRPKDYWQPGTEISLDANLNGVNAGEGRYGQESRKLKLKIGRKQIGRVDISGKTVSWQTGDQAPKTYPMSAGKEGFTTRSGTKVVMEKAENIQMESETTGIARDSAEGYSLKVAYALRLTSSGEFIHSAPWNEGKFGKVNASHGCVGMSTEQMYALFENAQIGDPVVFTGSDRPTEFGNGWSEWDLSWDQWQQKSALR</sequence>
<dbReference type="GO" id="GO:0005576">
    <property type="term" value="C:extracellular region"/>
    <property type="evidence" value="ECO:0007669"/>
    <property type="project" value="TreeGrafter"/>
</dbReference>
<dbReference type="Pfam" id="PF03734">
    <property type="entry name" value="YkuD"/>
    <property type="match status" value="1"/>
</dbReference>
<dbReference type="GO" id="GO:0071555">
    <property type="term" value="P:cell wall organization"/>
    <property type="evidence" value="ECO:0007669"/>
    <property type="project" value="UniProtKB-UniRule"/>
</dbReference>
<feature type="active site" description="Proton donor/acceptor" evidence="7">
    <location>
        <position position="349"/>
    </location>
</feature>
<dbReference type="EMBL" id="NMVO01000015">
    <property type="protein sequence ID" value="OYO11767.1"/>
    <property type="molecule type" value="Genomic_DNA"/>
</dbReference>
<dbReference type="PROSITE" id="PS52029">
    <property type="entry name" value="LD_TPASE"/>
    <property type="match status" value="1"/>
</dbReference>
<evidence type="ECO:0000256" key="4">
    <source>
        <dbReference type="ARBA" id="ARBA00022984"/>
    </source>
</evidence>
<evidence type="ECO:0000256" key="6">
    <source>
        <dbReference type="ARBA" id="ARBA00023316"/>
    </source>
</evidence>